<feature type="domain" description="CHAT" evidence="1">
    <location>
        <begin position="7"/>
        <end position="118"/>
    </location>
</feature>
<protein>
    <submittedName>
        <fullName evidence="2">CHAT domain-containing protein</fullName>
    </submittedName>
</protein>
<keyword evidence="3" id="KW-1185">Reference proteome</keyword>
<name>A0A5N6J1A1_9EURO</name>
<evidence type="ECO:0000313" key="2">
    <source>
        <dbReference type="EMBL" id="KAB8272010.1"/>
    </source>
</evidence>
<dbReference type="Pfam" id="PF12770">
    <property type="entry name" value="CHAT"/>
    <property type="match status" value="1"/>
</dbReference>
<evidence type="ECO:0000259" key="1">
    <source>
        <dbReference type="Pfam" id="PF12770"/>
    </source>
</evidence>
<gene>
    <name evidence="2" type="ORF">BDV30DRAFT_239978</name>
</gene>
<reference evidence="2 3" key="1">
    <citation type="submission" date="2019-04" db="EMBL/GenBank/DDBJ databases">
        <title>Fungal friends and foes A comparative genomics study of 23 Aspergillus species from section Flavi.</title>
        <authorList>
            <consortium name="DOE Joint Genome Institute"/>
            <person name="Kjaerbolling I."/>
            <person name="Vesth T.C."/>
            <person name="Frisvad J.C."/>
            <person name="Nybo J.L."/>
            <person name="Theobald S."/>
            <person name="Kildgaard S."/>
            <person name="Petersen T.I."/>
            <person name="Kuo A."/>
            <person name="Sato A."/>
            <person name="Lyhne E.K."/>
            <person name="Kogle M.E."/>
            <person name="Wiebenga A."/>
            <person name="Kun R.S."/>
            <person name="Lubbers R.J."/>
            <person name="Makela M.R."/>
            <person name="Barry K."/>
            <person name="Chovatia M."/>
            <person name="Clum A."/>
            <person name="Daum C."/>
            <person name="Haridas S."/>
            <person name="He G."/>
            <person name="LaButti K."/>
            <person name="Lipzen A."/>
            <person name="Mondo S."/>
            <person name="Pangilinan J."/>
            <person name="Riley R."/>
            <person name="Salamov A."/>
            <person name="Simmons B.A."/>
            <person name="Magnuson J.K."/>
            <person name="Henrissat B."/>
            <person name="Mortensen U.H."/>
            <person name="Larsen T.O."/>
            <person name="De vries R.P."/>
            <person name="Grigoriev I.V."/>
            <person name="Machida M."/>
            <person name="Baker S.E."/>
            <person name="Andersen M.R."/>
        </authorList>
    </citation>
    <scope>NUCLEOTIDE SEQUENCE [LARGE SCALE GENOMIC DNA]</scope>
    <source>
        <strain evidence="2 3">CBS 117635</strain>
    </source>
</reference>
<accession>A0A5N6J1A1</accession>
<proteinExistence type="predicted"/>
<dbReference type="Proteomes" id="UP000326289">
    <property type="component" value="Unassembled WGS sequence"/>
</dbReference>
<organism evidence="2 3">
    <name type="scientific">Aspergillus minisclerotigenes</name>
    <dbReference type="NCBI Taxonomy" id="656917"/>
    <lineage>
        <taxon>Eukaryota</taxon>
        <taxon>Fungi</taxon>
        <taxon>Dikarya</taxon>
        <taxon>Ascomycota</taxon>
        <taxon>Pezizomycotina</taxon>
        <taxon>Eurotiomycetes</taxon>
        <taxon>Eurotiomycetidae</taxon>
        <taxon>Eurotiales</taxon>
        <taxon>Aspergillaceae</taxon>
        <taxon>Aspergillus</taxon>
        <taxon>Aspergillus subgen. Circumdati</taxon>
    </lineage>
</organism>
<evidence type="ECO:0000313" key="3">
    <source>
        <dbReference type="Proteomes" id="UP000326289"/>
    </source>
</evidence>
<dbReference type="AlphaFoldDB" id="A0A5N6J1A1"/>
<dbReference type="InterPro" id="IPR024983">
    <property type="entry name" value="CHAT_dom"/>
</dbReference>
<sequence length="121" mass="13172">MPHTDANTVNSRLSDCHIAHFACPGVFEPRDPSQSGLLLQTVGDSPEQGRLTVGSLYEIDCSQGQIAYLSACSTAENRSKWLVDEVLHVVSGLQVARFRNVIGCLWPVDDTVCAEIAKPLF</sequence>
<dbReference type="EMBL" id="ML732810">
    <property type="protein sequence ID" value="KAB8272010.1"/>
    <property type="molecule type" value="Genomic_DNA"/>
</dbReference>